<name>A0ABW4IYB5_9ACTN</name>
<accession>A0ABW4IYB5</accession>
<comment type="caution">
    <text evidence="2">The sequence shown here is derived from an EMBL/GenBank/DDBJ whole genome shotgun (WGS) entry which is preliminary data.</text>
</comment>
<evidence type="ECO:0008006" key="4">
    <source>
        <dbReference type="Google" id="ProtNLM"/>
    </source>
</evidence>
<evidence type="ECO:0000313" key="2">
    <source>
        <dbReference type="EMBL" id="MFD1661614.1"/>
    </source>
</evidence>
<organism evidence="2 3">
    <name type="scientific">Streptomyces caeni</name>
    <dbReference type="NCBI Taxonomy" id="2307231"/>
    <lineage>
        <taxon>Bacteria</taxon>
        <taxon>Bacillati</taxon>
        <taxon>Actinomycetota</taxon>
        <taxon>Actinomycetes</taxon>
        <taxon>Kitasatosporales</taxon>
        <taxon>Streptomycetaceae</taxon>
        <taxon>Streptomyces</taxon>
    </lineage>
</organism>
<keyword evidence="1" id="KW-0732">Signal</keyword>
<evidence type="ECO:0000313" key="3">
    <source>
        <dbReference type="Proteomes" id="UP001597261"/>
    </source>
</evidence>
<dbReference type="RefSeq" id="WP_381087785.1">
    <property type="nucleotide sequence ID" value="NZ_JBHUDX010000080.1"/>
</dbReference>
<reference evidence="3" key="1">
    <citation type="journal article" date="2019" name="Int. J. Syst. Evol. Microbiol.">
        <title>The Global Catalogue of Microorganisms (GCM) 10K type strain sequencing project: providing services to taxonomists for standard genome sequencing and annotation.</title>
        <authorList>
            <consortium name="The Broad Institute Genomics Platform"/>
            <consortium name="The Broad Institute Genome Sequencing Center for Infectious Disease"/>
            <person name="Wu L."/>
            <person name="Ma J."/>
        </authorList>
    </citation>
    <scope>NUCLEOTIDE SEQUENCE [LARGE SCALE GENOMIC DNA]</scope>
    <source>
        <strain evidence="3">CGMCC 1.12470</strain>
    </source>
</reference>
<protein>
    <recommendedName>
        <fullName evidence="4">Lipoprotein</fullName>
    </recommendedName>
</protein>
<feature type="chain" id="PRO_5047266175" description="Lipoprotein" evidence="1">
    <location>
        <begin position="31"/>
        <end position="143"/>
    </location>
</feature>
<keyword evidence="3" id="KW-1185">Reference proteome</keyword>
<proteinExistence type="predicted"/>
<dbReference type="EMBL" id="JBHUDX010000080">
    <property type="protein sequence ID" value="MFD1661614.1"/>
    <property type="molecule type" value="Genomic_DNA"/>
</dbReference>
<dbReference type="Proteomes" id="UP001597261">
    <property type="component" value="Unassembled WGS sequence"/>
</dbReference>
<gene>
    <name evidence="2" type="ORF">ACFSL4_26275</name>
</gene>
<evidence type="ECO:0000256" key="1">
    <source>
        <dbReference type="SAM" id="SignalP"/>
    </source>
</evidence>
<sequence length="143" mass="15147">MKIFLPGKKSARTVLAWCVLSALCSGCALITSDLPVESGRVISADDLVGTWKDEGGAAITFSASGGFTAERICGDSAVREGEWWIFTPSANVEPHAASQVKLDFRGGSGRVDQYEAGETGDDVVLWAALGDLDDSNYCLLVKE</sequence>
<feature type="signal peptide" evidence="1">
    <location>
        <begin position="1"/>
        <end position="30"/>
    </location>
</feature>